<sequence length="464" mass="48568">MVNHGTVAFNRSDDYTFPGVISGSGALIHDGSVLRFNAPQSYEGPTRINSGVLVLPFEIEQGLSSQTKVDIASGAILDISNSPLTIAGLSGAGSVYSFRNSNPSAGHLTIDTAAEQLQVFDGVLGSTFPDFAVTKTGEGTLTLTGANTYTGATTVNQGRLEFTNGLVAAGAGILVAQNGILAGGQTIARNLSNDAEVIAMGETPLTLTGELSGTGQFTGDFVFAGTTRPGNSPGLMTVDGDLALGAGHIFEVEIGGYERGTSYDAVDVSGALDLDGTLRVVLVDGFVPAKGDRFRIFTASSYTGEIAALDVAGAILPGHLRWDVSELGTSGVLKVRGRTFEEWASDFSVSATPGADPLQEGVPLLIKYALGLDPNVRAAPADLPDFAQWSEGGSDYLAVRVALDPLTEGLSVTAEISEDLESWSENDVLRIEDTDSLKHFRNVDPVGEYERRFIRLQISLESAP</sequence>
<dbReference type="InParanoid" id="A0A317ZNV4"/>
<evidence type="ECO:0000313" key="3">
    <source>
        <dbReference type="Proteomes" id="UP000247099"/>
    </source>
</evidence>
<comment type="caution">
    <text evidence="2">The sequence shown here is derived from an EMBL/GenBank/DDBJ whole genome shotgun (WGS) entry which is preliminary data.</text>
</comment>
<proteinExistence type="predicted"/>
<dbReference type="Pfam" id="PF12951">
    <property type="entry name" value="PATR"/>
    <property type="match status" value="1"/>
</dbReference>
<dbReference type="AlphaFoldDB" id="A0A317ZNV4"/>
<gene>
    <name evidence="2" type="ORF">DDZ13_03395</name>
</gene>
<dbReference type="EMBL" id="QHJQ01000002">
    <property type="protein sequence ID" value="PXA05021.1"/>
    <property type="molecule type" value="Genomic_DNA"/>
</dbReference>
<dbReference type="SUPFAM" id="SSF51126">
    <property type="entry name" value="Pectin lyase-like"/>
    <property type="match status" value="1"/>
</dbReference>
<dbReference type="InterPro" id="IPR051551">
    <property type="entry name" value="Autotransporter_adhesion"/>
</dbReference>
<evidence type="ECO:0000256" key="1">
    <source>
        <dbReference type="ARBA" id="ARBA00022729"/>
    </source>
</evidence>
<dbReference type="PANTHER" id="PTHR35037">
    <property type="entry name" value="C-TERMINAL REGION OF AIDA-LIKE PROTEIN"/>
    <property type="match status" value="1"/>
</dbReference>
<protein>
    <submittedName>
        <fullName evidence="2">Uncharacterized protein</fullName>
    </submittedName>
</protein>
<accession>A0A317ZNV4</accession>
<dbReference type="PANTHER" id="PTHR35037:SF3">
    <property type="entry name" value="C-TERMINAL REGION OF AIDA-LIKE PROTEIN"/>
    <property type="match status" value="1"/>
</dbReference>
<evidence type="ECO:0000313" key="2">
    <source>
        <dbReference type="EMBL" id="PXA05021.1"/>
    </source>
</evidence>
<name>A0A317ZNV4_9BACT</name>
<dbReference type="InterPro" id="IPR013425">
    <property type="entry name" value="Autotrns_rpt"/>
</dbReference>
<dbReference type="InterPro" id="IPR011050">
    <property type="entry name" value="Pectin_lyase_fold/virulence"/>
</dbReference>
<reference evidence="2 3" key="1">
    <citation type="submission" date="2018-05" db="EMBL/GenBank/DDBJ databases">
        <title>Coraliomargarita sinensis sp. nov., isolated from a marine solar saltern.</title>
        <authorList>
            <person name="Zhou L.Y."/>
        </authorList>
    </citation>
    <scope>NUCLEOTIDE SEQUENCE [LARGE SCALE GENOMIC DNA]</scope>
    <source>
        <strain evidence="2 3">WN38</strain>
    </source>
</reference>
<dbReference type="Proteomes" id="UP000247099">
    <property type="component" value="Unassembled WGS sequence"/>
</dbReference>
<keyword evidence="3" id="KW-1185">Reference proteome</keyword>
<dbReference type="NCBIfam" id="TIGR02601">
    <property type="entry name" value="autotrns_rpt"/>
    <property type="match status" value="1"/>
</dbReference>
<keyword evidence="1" id="KW-0732">Signal</keyword>
<organism evidence="2 3">
    <name type="scientific">Coraliomargarita sinensis</name>
    <dbReference type="NCBI Taxonomy" id="2174842"/>
    <lineage>
        <taxon>Bacteria</taxon>
        <taxon>Pseudomonadati</taxon>
        <taxon>Verrucomicrobiota</taxon>
        <taxon>Opitutia</taxon>
        <taxon>Puniceicoccales</taxon>
        <taxon>Coraliomargaritaceae</taxon>
        <taxon>Coraliomargarita</taxon>
    </lineage>
</organism>